<dbReference type="OrthoDB" id="1922339at2759"/>
<reference evidence="1" key="1">
    <citation type="journal article" date="2020" name="bioRxiv">
        <title>Hybrid origin of Populus tomentosa Carr. identified through genome sequencing and phylogenomic analysis.</title>
        <authorList>
            <person name="An X."/>
            <person name="Gao K."/>
            <person name="Chen Z."/>
            <person name="Li J."/>
            <person name="Yang X."/>
            <person name="Yang X."/>
            <person name="Zhou J."/>
            <person name="Guo T."/>
            <person name="Zhao T."/>
            <person name="Huang S."/>
            <person name="Miao D."/>
            <person name="Khan W.U."/>
            <person name="Rao P."/>
            <person name="Ye M."/>
            <person name="Lei B."/>
            <person name="Liao W."/>
            <person name="Wang J."/>
            <person name="Ji L."/>
            <person name="Li Y."/>
            <person name="Guo B."/>
            <person name="Mustafa N.S."/>
            <person name="Li S."/>
            <person name="Yun Q."/>
            <person name="Keller S.R."/>
            <person name="Mao J."/>
            <person name="Zhang R."/>
            <person name="Strauss S.H."/>
        </authorList>
    </citation>
    <scope>NUCLEOTIDE SEQUENCE</scope>
    <source>
        <strain evidence="1">GM15</strain>
        <tissue evidence="1">Leaf</tissue>
    </source>
</reference>
<keyword evidence="2" id="KW-1185">Reference proteome</keyword>
<name>A0A8X7ZRE1_POPTO</name>
<dbReference type="AntiFam" id="ANF00025">
    <property type="entry name" value="Antisense to 23S rRNA"/>
</dbReference>
<dbReference type="AlphaFoldDB" id="A0A8X7ZRE1"/>
<evidence type="ECO:0000313" key="1">
    <source>
        <dbReference type="EMBL" id="KAG6775648.1"/>
    </source>
</evidence>
<accession>A0A8X7ZRE1</accession>
<comment type="caution">
    <text evidence="1">The sequence shown here is derived from an EMBL/GenBank/DDBJ whole genome shotgun (WGS) entry which is preliminary data.</text>
</comment>
<gene>
    <name evidence="1" type="ORF">POTOM_019136</name>
</gene>
<evidence type="ECO:0000313" key="2">
    <source>
        <dbReference type="Proteomes" id="UP000886885"/>
    </source>
</evidence>
<dbReference type="Proteomes" id="UP000886885">
    <property type="component" value="Chromosome 5A"/>
</dbReference>
<sequence length="243" mass="27177">MVRASPLLNSLAQEEPYLLHTEHKPNLNLEISLCVRSAFAFARVTNLVLPSLSLTVDPLWVLNSRVSLRFLQLLVSDHLTINRVQCPDRYAFRAGWNLPDKEFRSFRTVIATAAVHRGFGSVSLNTLKLPYNSEILTDDMKTAQLALYSLYKGSTTQEWLTVGGTLAGQEIFTNFPSSAMNHATWPLILNEWVQRKTEGYGDAGINDLVPVLMELKSDHDTSLMLVGLDTVDFKSSRLLKAAL</sequence>
<proteinExistence type="predicted"/>
<dbReference type="EMBL" id="JAAWWB010000009">
    <property type="protein sequence ID" value="KAG6775648.1"/>
    <property type="molecule type" value="Genomic_DNA"/>
</dbReference>
<protein>
    <submittedName>
        <fullName evidence="1">Uncharacterized protein</fullName>
    </submittedName>
</protein>
<organism evidence="1 2">
    <name type="scientific">Populus tomentosa</name>
    <name type="common">Chinese white poplar</name>
    <dbReference type="NCBI Taxonomy" id="118781"/>
    <lineage>
        <taxon>Eukaryota</taxon>
        <taxon>Viridiplantae</taxon>
        <taxon>Streptophyta</taxon>
        <taxon>Embryophyta</taxon>
        <taxon>Tracheophyta</taxon>
        <taxon>Spermatophyta</taxon>
        <taxon>Magnoliopsida</taxon>
        <taxon>eudicotyledons</taxon>
        <taxon>Gunneridae</taxon>
        <taxon>Pentapetalae</taxon>
        <taxon>rosids</taxon>
        <taxon>fabids</taxon>
        <taxon>Malpighiales</taxon>
        <taxon>Salicaceae</taxon>
        <taxon>Saliceae</taxon>
        <taxon>Populus</taxon>
    </lineage>
</organism>